<proteinExistence type="predicted"/>
<keyword evidence="2" id="KW-1185">Reference proteome</keyword>
<gene>
    <name evidence="1" type="ORF">JIN84_02380</name>
</gene>
<dbReference type="EMBL" id="JAENIK010000004">
    <property type="protein sequence ID" value="MBK1814442.1"/>
    <property type="molecule type" value="Genomic_DNA"/>
</dbReference>
<dbReference type="Proteomes" id="UP000600139">
    <property type="component" value="Unassembled WGS sequence"/>
</dbReference>
<accession>A0A934R0W9</accession>
<sequence length="236" mass="25154">MLGVAIALGAVAVTLTKTSRARTHQVNTLARMKALGAAFSTYVNEKNGAMPYESGVGGDGWARAAKPENQEVWYNALPKLMDAPGVGEIGVDKPEAFYESSYPLQVPGAKYPPKPSRLEAPAFAIGMNSQLRKKNEGAAQMQGRFGQIQAPEKTVVFLERGLPKERPAVTGQAGFDGSPKADARAFVARHNQKGILVFADGHAEACAASGIFNKSGDIVTPQTRIVWTLKSESNPN</sequence>
<comment type="caution">
    <text evidence="1">The sequence shown here is derived from an EMBL/GenBank/DDBJ whole genome shotgun (WGS) entry which is preliminary data.</text>
</comment>
<dbReference type="RefSeq" id="WP_200349408.1">
    <property type="nucleotide sequence ID" value="NZ_JAENIK010000004.1"/>
</dbReference>
<evidence type="ECO:0000313" key="2">
    <source>
        <dbReference type="Proteomes" id="UP000600139"/>
    </source>
</evidence>
<name>A0A934R0W9_9BACT</name>
<protein>
    <submittedName>
        <fullName evidence="1">Uncharacterized protein</fullName>
    </submittedName>
</protein>
<reference evidence="1" key="1">
    <citation type="submission" date="2021-01" db="EMBL/GenBank/DDBJ databases">
        <title>Modified the classification status of verrucomicrobia.</title>
        <authorList>
            <person name="Feng X."/>
        </authorList>
    </citation>
    <scope>NUCLEOTIDE SEQUENCE</scope>
    <source>
        <strain evidence="1">JCM 18052</strain>
    </source>
</reference>
<dbReference type="AlphaFoldDB" id="A0A934R0W9"/>
<evidence type="ECO:0000313" key="1">
    <source>
        <dbReference type="EMBL" id="MBK1814442.1"/>
    </source>
</evidence>
<organism evidence="1 2">
    <name type="scientific">Luteolibacter yonseiensis</name>
    <dbReference type="NCBI Taxonomy" id="1144680"/>
    <lineage>
        <taxon>Bacteria</taxon>
        <taxon>Pseudomonadati</taxon>
        <taxon>Verrucomicrobiota</taxon>
        <taxon>Verrucomicrobiia</taxon>
        <taxon>Verrucomicrobiales</taxon>
        <taxon>Verrucomicrobiaceae</taxon>
        <taxon>Luteolibacter</taxon>
    </lineage>
</organism>